<gene>
    <name evidence="1" type="ORF">ACFOD9_01450</name>
</gene>
<dbReference type="SUPFAM" id="SSF46785">
    <property type="entry name" value="Winged helix' DNA-binding domain"/>
    <property type="match status" value="1"/>
</dbReference>
<sequence length="101" mass="11441">MQSEAMRTNLGEWENAPFIQDQVIAYAESLGSSFILRDIYKPLRLPRYTVSRVLCRLHAKGFLTRHKIPVQLHRFDSKAGALVADGAARQCYLYALADEAT</sequence>
<dbReference type="EMBL" id="JBHRTQ010000002">
    <property type="protein sequence ID" value="MFC3172910.1"/>
    <property type="molecule type" value="Genomic_DNA"/>
</dbReference>
<evidence type="ECO:0000313" key="2">
    <source>
        <dbReference type="Proteomes" id="UP001595604"/>
    </source>
</evidence>
<dbReference type="Proteomes" id="UP001595604">
    <property type="component" value="Unassembled WGS sequence"/>
</dbReference>
<dbReference type="InterPro" id="IPR036390">
    <property type="entry name" value="WH_DNA-bd_sf"/>
</dbReference>
<evidence type="ECO:0008006" key="3">
    <source>
        <dbReference type="Google" id="ProtNLM"/>
    </source>
</evidence>
<protein>
    <recommendedName>
        <fullName evidence="3">MarR family transcriptional regulator</fullName>
    </recommendedName>
</protein>
<dbReference type="RefSeq" id="WP_379508307.1">
    <property type="nucleotide sequence ID" value="NZ_JBHRTQ010000002.1"/>
</dbReference>
<comment type="caution">
    <text evidence="1">The sequence shown here is derived from an EMBL/GenBank/DDBJ whole genome shotgun (WGS) entry which is preliminary data.</text>
</comment>
<keyword evidence="2" id="KW-1185">Reference proteome</keyword>
<accession>A0ABV7IJZ0</accession>
<proteinExistence type="predicted"/>
<reference evidence="2" key="1">
    <citation type="journal article" date="2019" name="Int. J. Syst. Evol. Microbiol.">
        <title>The Global Catalogue of Microorganisms (GCM) 10K type strain sequencing project: providing services to taxonomists for standard genome sequencing and annotation.</title>
        <authorList>
            <consortium name="The Broad Institute Genomics Platform"/>
            <consortium name="The Broad Institute Genome Sequencing Center for Infectious Disease"/>
            <person name="Wu L."/>
            <person name="Ma J."/>
        </authorList>
    </citation>
    <scope>NUCLEOTIDE SEQUENCE [LARGE SCALE GENOMIC DNA]</scope>
    <source>
        <strain evidence="2">KCTC 42984</strain>
    </source>
</reference>
<organism evidence="1 2">
    <name type="scientific">Novosphingobium bradum</name>
    <dbReference type="NCBI Taxonomy" id="1737444"/>
    <lineage>
        <taxon>Bacteria</taxon>
        <taxon>Pseudomonadati</taxon>
        <taxon>Pseudomonadota</taxon>
        <taxon>Alphaproteobacteria</taxon>
        <taxon>Sphingomonadales</taxon>
        <taxon>Sphingomonadaceae</taxon>
        <taxon>Novosphingobium</taxon>
    </lineage>
</organism>
<name>A0ABV7IJZ0_9SPHN</name>
<evidence type="ECO:0000313" key="1">
    <source>
        <dbReference type="EMBL" id="MFC3172910.1"/>
    </source>
</evidence>